<feature type="compositionally biased region" description="Low complexity" evidence="1">
    <location>
        <begin position="13"/>
        <end position="25"/>
    </location>
</feature>
<protein>
    <submittedName>
        <fullName evidence="2">BUG/TctC family periplasmic protein</fullName>
    </submittedName>
</protein>
<dbReference type="AlphaFoldDB" id="A0A6J4H6W1"/>
<feature type="compositionally biased region" description="Low complexity" evidence="1">
    <location>
        <begin position="234"/>
        <end position="243"/>
    </location>
</feature>
<sequence length="328" mass="35725">APPFHGADGVPGGARRTFPARPAGPGRRHGGLARAADPPRPALPAGRVAGRHRPACRRTPDRQPGPNRHRREPPRRRRHHRGRPGRKGASRRTRARLQQHRVPRGGARRPPRRPLRPAARFHPHRPARGVSARAGGGGGRTDPQPSGLPRRGAAHPGWAARRHARQRHRGACRRGDDTGRRRRRDRPCAVQWRRGRRDGDGGGPDRGVVLRAGRGRRQRPRPAARPRRAGAGAGLARGAHLPRGGPGPRRHGVVRPLRPGRPPRRRRGPAAPRGASGGHGARGRGGPRVARVRPEPRLVARRDHRLRGGGGQALGRRGARRRRPGAAL</sequence>
<feature type="compositionally biased region" description="Basic and acidic residues" evidence="1">
    <location>
        <begin position="292"/>
        <end position="301"/>
    </location>
</feature>
<feature type="compositionally biased region" description="Gly residues" evidence="1">
    <location>
        <begin position="275"/>
        <end position="286"/>
    </location>
</feature>
<feature type="non-terminal residue" evidence="2">
    <location>
        <position position="328"/>
    </location>
</feature>
<feature type="compositionally biased region" description="Basic residues" evidence="1">
    <location>
        <begin position="160"/>
        <end position="172"/>
    </location>
</feature>
<feature type="compositionally biased region" description="Basic residues" evidence="1">
    <location>
        <begin position="213"/>
        <end position="228"/>
    </location>
</feature>
<dbReference type="EMBL" id="CADCTG010000046">
    <property type="protein sequence ID" value="CAA9216662.1"/>
    <property type="molecule type" value="Genomic_DNA"/>
</dbReference>
<evidence type="ECO:0000313" key="2">
    <source>
        <dbReference type="EMBL" id="CAA9216662.1"/>
    </source>
</evidence>
<evidence type="ECO:0000256" key="1">
    <source>
        <dbReference type="SAM" id="MobiDB-lite"/>
    </source>
</evidence>
<name>A0A6J4H6W1_9PROT</name>
<proteinExistence type="predicted"/>
<feature type="compositionally biased region" description="Basic residues" evidence="1">
    <location>
        <begin position="67"/>
        <end position="127"/>
    </location>
</feature>
<feature type="compositionally biased region" description="Basic residues" evidence="1">
    <location>
        <begin position="317"/>
        <end position="328"/>
    </location>
</feature>
<feature type="non-terminal residue" evidence="2">
    <location>
        <position position="1"/>
    </location>
</feature>
<gene>
    <name evidence="2" type="ORF">AVDCRST_MAG08-423</name>
</gene>
<accession>A0A6J4H6W1</accession>
<reference evidence="2" key="1">
    <citation type="submission" date="2020-02" db="EMBL/GenBank/DDBJ databases">
        <authorList>
            <person name="Meier V. D."/>
        </authorList>
    </citation>
    <scope>NUCLEOTIDE SEQUENCE</scope>
    <source>
        <strain evidence="2">AVDCRST_MAG08</strain>
    </source>
</reference>
<organism evidence="2">
    <name type="scientific">uncultured Acetobacteraceae bacterium</name>
    <dbReference type="NCBI Taxonomy" id="169975"/>
    <lineage>
        <taxon>Bacteria</taxon>
        <taxon>Pseudomonadati</taxon>
        <taxon>Pseudomonadota</taxon>
        <taxon>Alphaproteobacteria</taxon>
        <taxon>Acetobacterales</taxon>
        <taxon>Acetobacteraceae</taxon>
        <taxon>environmental samples</taxon>
    </lineage>
</organism>
<feature type="region of interest" description="Disordered" evidence="1">
    <location>
        <begin position="1"/>
        <end position="328"/>
    </location>
</feature>